<keyword evidence="4" id="KW-1133">Transmembrane helix</keyword>
<proteinExistence type="inferred from homology"/>
<comment type="similarity">
    <text evidence="1">Belongs to the leprecan family.</text>
</comment>
<dbReference type="Gene3D" id="3.10.200.10">
    <property type="entry name" value="Alpha carbonic anhydrase"/>
    <property type="match status" value="1"/>
</dbReference>
<dbReference type="InterPro" id="IPR001148">
    <property type="entry name" value="CA_dom"/>
</dbReference>
<keyword evidence="4" id="KW-0812">Transmembrane</keyword>
<dbReference type="GO" id="GO:0005518">
    <property type="term" value="F:collagen binding"/>
    <property type="evidence" value="ECO:0007669"/>
    <property type="project" value="TreeGrafter"/>
</dbReference>
<organism evidence="6 7">
    <name type="scientific">Meloidogyne javanica</name>
    <name type="common">Root-knot nematode worm</name>
    <dbReference type="NCBI Taxonomy" id="6303"/>
    <lineage>
        <taxon>Eukaryota</taxon>
        <taxon>Metazoa</taxon>
        <taxon>Ecdysozoa</taxon>
        <taxon>Nematoda</taxon>
        <taxon>Chromadorea</taxon>
        <taxon>Rhabditida</taxon>
        <taxon>Tylenchina</taxon>
        <taxon>Tylenchomorpha</taxon>
        <taxon>Tylenchoidea</taxon>
        <taxon>Meloidogynidae</taxon>
        <taxon>Meloidogyninae</taxon>
        <taxon>Meloidogyne</taxon>
        <taxon>Meloidogyne incognita group</taxon>
    </lineage>
</organism>
<dbReference type="AlphaFoldDB" id="A0A915LML1"/>
<dbReference type="Proteomes" id="UP000887561">
    <property type="component" value="Unplaced"/>
</dbReference>
<name>A0A915LML1_MELJA</name>
<dbReference type="InterPro" id="IPR056585">
    <property type="entry name" value="Leprecan_dom"/>
</dbReference>
<dbReference type="Pfam" id="PF00194">
    <property type="entry name" value="Carb_anhydrase"/>
    <property type="match status" value="1"/>
</dbReference>
<evidence type="ECO:0000313" key="6">
    <source>
        <dbReference type="Proteomes" id="UP000887561"/>
    </source>
</evidence>
<dbReference type="InterPro" id="IPR036398">
    <property type="entry name" value="CA_dom_sf"/>
</dbReference>
<dbReference type="GO" id="GO:0030199">
    <property type="term" value="P:collagen fibril organization"/>
    <property type="evidence" value="ECO:0007669"/>
    <property type="project" value="TreeGrafter"/>
</dbReference>
<dbReference type="PROSITE" id="PS51144">
    <property type="entry name" value="ALPHA_CA_2"/>
    <property type="match status" value="1"/>
</dbReference>
<accession>A0A915LML1</accession>
<keyword evidence="3" id="KW-0325">Glycoprotein</keyword>
<evidence type="ECO:0000313" key="7">
    <source>
        <dbReference type="WBParaSite" id="scaffold1471_cov226.g3135"/>
    </source>
</evidence>
<sequence length="602" mass="70542">MNNSEFNKEIVSAMDSKCKGSIAEATTNYNLMMFALIVALFGIGYMFYCHVMSMYDGRQRELQTTVNELVAEIRGQPYSNRRDHNIQEATDDNQILEPLIDVLPNVIYDSGTHSSRLNNFNPTLLLEFIRNHQFWLYEGSEAYEPFRETVQWLVSRSVLSISPQQLGKLRVLRKTPQGSDLSQPLLSTRALQPLNDRVVRPEDPSLTFEHFYQSGKNEYTTGNWADCVAFMLKAIEDFLFYRQEVLWCRRQVVCSMCRGRYGADLTNFEQLVEELDRTLLFMQYESNQALCLLKQLGDLKQAVKSAFTFLVANPGDEDTLNNLHFYMEQPEFEREMLIDEWQYRHEMLYMKAVNAYSNQEWLNCVNLFQESLQQFWEALEDCRSECEYLNNNEEVNGGDEQNEWSVFITETYLSILQCKHACVSQQSFLNGRFTKHLLLSHYEYLHVCQFNLKNGREACQSVENALLLQPKNIVMRRNKLFYLNYFNGNVENDVSLFQPSKEIKNFVRREKMERQFLQFLEKEMNEEYVAYFTIIRMFIFTISQLYEMEENPLFEGIYCVSKGLFGKSNCERPTISVSINNFNCGQMGGEEFTGCVIVFCEV</sequence>
<feature type="domain" description="Alpha-carbonic anhydrase" evidence="5">
    <location>
        <begin position="1"/>
        <end position="203"/>
    </location>
</feature>
<dbReference type="SUPFAM" id="SSF51069">
    <property type="entry name" value="Carbonic anhydrase"/>
    <property type="match status" value="1"/>
</dbReference>
<dbReference type="InterPro" id="IPR052284">
    <property type="entry name" value="Collagen_mod_leprecan"/>
</dbReference>
<dbReference type="PANTHER" id="PTHR13986:SF8">
    <property type="entry name" value="PROLYL 3-HYDROXYLASE 1-LIKE PROTEIN"/>
    <property type="match status" value="1"/>
</dbReference>
<evidence type="ECO:0000256" key="2">
    <source>
        <dbReference type="ARBA" id="ARBA00022729"/>
    </source>
</evidence>
<dbReference type="PANTHER" id="PTHR13986">
    <property type="entry name" value="PROTEIN LYSINE HYDROXYLATION COMPLEX COMPONENT"/>
    <property type="match status" value="1"/>
</dbReference>
<feature type="transmembrane region" description="Helical" evidence="4">
    <location>
        <begin position="31"/>
        <end position="51"/>
    </location>
</feature>
<dbReference type="Pfam" id="PF23557">
    <property type="entry name" value="TPR_leprecan"/>
    <property type="match status" value="1"/>
</dbReference>
<keyword evidence="2" id="KW-0732">Signal</keyword>
<evidence type="ECO:0000259" key="5">
    <source>
        <dbReference type="PROSITE" id="PS51144"/>
    </source>
</evidence>
<reference evidence="7" key="1">
    <citation type="submission" date="2022-11" db="UniProtKB">
        <authorList>
            <consortium name="WormBaseParasite"/>
        </authorList>
    </citation>
    <scope>IDENTIFICATION</scope>
</reference>
<evidence type="ECO:0000256" key="3">
    <source>
        <dbReference type="ARBA" id="ARBA00023180"/>
    </source>
</evidence>
<dbReference type="GO" id="GO:0005783">
    <property type="term" value="C:endoplasmic reticulum"/>
    <property type="evidence" value="ECO:0007669"/>
    <property type="project" value="TreeGrafter"/>
</dbReference>
<dbReference type="InterPro" id="IPR011990">
    <property type="entry name" value="TPR-like_helical_dom_sf"/>
</dbReference>
<dbReference type="WBParaSite" id="scaffold1471_cov226.g3135">
    <property type="protein sequence ID" value="scaffold1471_cov226.g3135"/>
    <property type="gene ID" value="scaffold1471_cov226.g3135"/>
</dbReference>
<protein>
    <submittedName>
        <fullName evidence="7">Alpha-carbonic anhydrase domain-containing protein</fullName>
    </submittedName>
</protein>
<keyword evidence="4" id="KW-0472">Membrane</keyword>
<dbReference type="Gene3D" id="1.25.40.10">
    <property type="entry name" value="Tetratricopeptide repeat domain"/>
    <property type="match status" value="1"/>
</dbReference>
<keyword evidence="6" id="KW-1185">Reference proteome</keyword>
<evidence type="ECO:0000256" key="1">
    <source>
        <dbReference type="ARBA" id="ARBA00006487"/>
    </source>
</evidence>
<evidence type="ECO:0000256" key="4">
    <source>
        <dbReference type="SAM" id="Phobius"/>
    </source>
</evidence>